<proteinExistence type="predicted"/>
<comment type="caution">
    <text evidence="1">The sequence shown here is derived from an EMBL/GenBank/DDBJ whole genome shotgun (WGS) entry which is preliminary data.</text>
</comment>
<sequence length="65" mass="7354">MKENMISAIDNIIVNVCSKKHRCEVLSADHKHNVRVSTTPANMLFPPSLPLKVNCVNAERQIQLR</sequence>
<organism evidence="1 2">
    <name type="scientific">Trichinella britovi</name>
    <name type="common">Parasitic roundworm</name>
    <dbReference type="NCBI Taxonomy" id="45882"/>
    <lineage>
        <taxon>Eukaryota</taxon>
        <taxon>Metazoa</taxon>
        <taxon>Ecdysozoa</taxon>
        <taxon>Nematoda</taxon>
        <taxon>Enoplea</taxon>
        <taxon>Dorylaimia</taxon>
        <taxon>Trichinellida</taxon>
        <taxon>Trichinellidae</taxon>
        <taxon>Trichinella</taxon>
    </lineage>
</organism>
<name>A0A0V1DKP6_TRIBR</name>
<accession>A0A0V1DKP6</accession>
<dbReference type="EMBL" id="JYDI01000001">
    <property type="protein sequence ID" value="KRY61539.1"/>
    <property type="molecule type" value="Genomic_DNA"/>
</dbReference>
<evidence type="ECO:0000313" key="1">
    <source>
        <dbReference type="EMBL" id="KRY61539.1"/>
    </source>
</evidence>
<protein>
    <submittedName>
        <fullName evidence="1">Uncharacterized protein</fullName>
    </submittedName>
</protein>
<gene>
    <name evidence="1" type="ORF">T03_11639</name>
</gene>
<dbReference type="AlphaFoldDB" id="A0A0V1DKP6"/>
<keyword evidence="2" id="KW-1185">Reference proteome</keyword>
<reference evidence="1 2" key="1">
    <citation type="submission" date="2015-01" db="EMBL/GenBank/DDBJ databases">
        <title>Evolution of Trichinella species and genotypes.</title>
        <authorList>
            <person name="Korhonen P.K."/>
            <person name="Edoardo P."/>
            <person name="Giuseppe L.R."/>
            <person name="Gasser R.B."/>
        </authorList>
    </citation>
    <scope>NUCLEOTIDE SEQUENCE [LARGE SCALE GENOMIC DNA]</scope>
    <source>
        <strain evidence="1">ISS120</strain>
    </source>
</reference>
<evidence type="ECO:0000313" key="2">
    <source>
        <dbReference type="Proteomes" id="UP000054653"/>
    </source>
</evidence>
<dbReference type="Proteomes" id="UP000054653">
    <property type="component" value="Unassembled WGS sequence"/>
</dbReference>